<evidence type="ECO:0000313" key="1">
    <source>
        <dbReference type="EMBL" id="RWA03815.1"/>
    </source>
</evidence>
<dbReference type="Proteomes" id="UP000286045">
    <property type="component" value="Unassembled WGS sequence"/>
</dbReference>
<gene>
    <name evidence="1" type="ORF">EKO27_g11291</name>
</gene>
<proteinExistence type="predicted"/>
<dbReference type="PANTHER" id="PTHR38791:SF13">
    <property type="entry name" value="ZN(2)-C6 FUNGAL-TYPE DOMAIN-CONTAINING PROTEIN"/>
    <property type="match status" value="1"/>
</dbReference>
<keyword evidence="2" id="KW-1185">Reference proteome</keyword>
<feature type="non-terminal residue" evidence="1">
    <location>
        <position position="1"/>
    </location>
</feature>
<organism evidence="1 2">
    <name type="scientific">Xylaria grammica</name>
    <dbReference type="NCBI Taxonomy" id="363999"/>
    <lineage>
        <taxon>Eukaryota</taxon>
        <taxon>Fungi</taxon>
        <taxon>Dikarya</taxon>
        <taxon>Ascomycota</taxon>
        <taxon>Pezizomycotina</taxon>
        <taxon>Sordariomycetes</taxon>
        <taxon>Xylariomycetidae</taxon>
        <taxon>Xylariales</taxon>
        <taxon>Xylariaceae</taxon>
        <taxon>Xylaria</taxon>
    </lineage>
</organism>
<evidence type="ECO:0000313" key="2">
    <source>
        <dbReference type="Proteomes" id="UP000286045"/>
    </source>
</evidence>
<dbReference type="EMBL" id="RYZI01000695">
    <property type="protein sequence ID" value="RWA03815.1"/>
    <property type="molecule type" value="Genomic_DNA"/>
</dbReference>
<dbReference type="PANTHER" id="PTHR38791">
    <property type="entry name" value="ZN(II)2CYS6 TRANSCRIPTION FACTOR (EUROFUNG)-RELATED-RELATED"/>
    <property type="match status" value="1"/>
</dbReference>
<comment type="caution">
    <text evidence="1">The sequence shown here is derived from an EMBL/GenBank/DDBJ whole genome shotgun (WGS) entry which is preliminary data.</text>
</comment>
<sequence length="156" mass="17605">IIASVPYFLGWHLKRKDIRDRTNFGTFPCGEEDCAKGLAGYLVTWPLTCVISQDYATDAQRAWVLGRLRKIGSELGVRYALAMSQLQMRAPSMLIHRDTFAVSHPAVAAYGFEKVQQWEAVQKMKADEGKAELLEKLTRDSTDKGAQRAARRWLGM</sequence>
<accession>A0A439CNS7</accession>
<dbReference type="InterPro" id="IPR053175">
    <property type="entry name" value="DHMBA_Reg_Transcription_Factor"/>
</dbReference>
<dbReference type="STRING" id="363999.A0A439CNS7"/>
<name>A0A439CNS7_9PEZI</name>
<reference evidence="1 2" key="1">
    <citation type="submission" date="2018-12" db="EMBL/GenBank/DDBJ databases">
        <title>Draft genome sequence of Xylaria grammica IHI A82.</title>
        <authorList>
            <person name="Buettner E."/>
            <person name="Kellner H."/>
        </authorList>
    </citation>
    <scope>NUCLEOTIDE SEQUENCE [LARGE SCALE GENOMIC DNA]</scope>
    <source>
        <strain evidence="1 2">IHI A82</strain>
    </source>
</reference>
<protein>
    <submittedName>
        <fullName evidence="1">Uncharacterized protein</fullName>
    </submittedName>
</protein>
<dbReference type="AlphaFoldDB" id="A0A439CNS7"/>